<keyword evidence="3 8" id="KW-0436">Ligase</keyword>
<keyword evidence="8" id="KW-0963">Cytoplasm</keyword>
<keyword evidence="10" id="KW-1185">Reference proteome</keyword>
<comment type="pathway">
    <text evidence="1 8">Cofactor biosynthesis; (R)-pantothenate biosynthesis; (R)-pantothenate from (R)-pantoate and beta-alanine: step 1/1.</text>
</comment>
<dbReference type="Pfam" id="PF02569">
    <property type="entry name" value="Pantoate_ligase"/>
    <property type="match status" value="1"/>
</dbReference>
<dbReference type="InterPro" id="IPR042176">
    <property type="entry name" value="Pantoate_ligase_C"/>
</dbReference>
<protein>
    <recommendedName>
        <fullName evidence="8">Pantothenate synthetase</fullName>
        <shortName evidence="8">PS</shortName>
        <ecNumber evidence="8">6.3.2.1</ecNumber>
    </recommendedName>
    <alternativeName>
        <fullName evidence="8">Pantoate--beta-alanine ligase</fullName>
    </alternativeName>
    <alternativeName>
        <fullName evidence="8">Pantoate-activating enzyme</fullName>
    </alternativeName>
</protein>
<evidence type="ECO:0000256" key="1">
    <source>
        <dbReference type="ARBA" id="ARBA00004990"/>
    </source>
</evidence>
<dbReference type="NCBIfam" id="TIGR00018">
    <property type="entry name" value="panC"/>
    <property type="match status" value="1"/>
</dbReference>
<comment type="catalytic activity">
    <reaction evidence="7 8">
        <text>(R)-pantoate + beta-alanine + ATP = (R)-pantothenate + AMP + diphosphate + H(+)</text>
        <dbReference type="Rhea" id="RHEA:10912"/>
        <dbReference type="ChEBI" id="CHEBI:15378"/>
        <dbReference type="ChEBI" id="CHEBI:15980"/>
        <dbReference type="ChEBI" id="CHEBI:29032"/>
        <dbReference type="ChEBI" id="CHEBI:30616"/>
        <dbReference type="ChEBI" id="CHEBI:33019"/>
        <dbReference type="ChEBI" id="CHEBI:57966"/>
        <dbReference type="ChEBI" id="CHEBI:456215"/>
        <dbReference type="EC" id="6.3.2.1"/>
    </reaction>
</comment>
<comment type="subcellular location">
    <subcellularLocation>
        <location evidence="8">Cytoplasm</location>
    </subcellularLocation>
</comment>
<organism evidence="9 10">
    <name type="scientific">Taibaiella soli</name>
    <dbReference type="NCBI Taxonomy" id="1649169"/>
    <lineage>
        <taxon>Bacteria</taxon>
        <taxon>Pseudomonadati</taxon>
        <taxon>Bacteroidota</taxon>
        <taxon>Chitinophagia</taxon>
        <taxon>Chitinophagales</taxon>
        <taxon>Chitinophagaceae</taxon>
        <taxon>Taibaiella</taxon>
    </lineage>
</organism>
<feature type="binding site" evidence="8">
    <location>
        <begin position="147"/>
        <end position="150"/>
    </location>
    <ligand>
        <name>ATP</name>
        <dbReference type="ChEBI" id="CHEBI:30616"/>
    </ligand>
</feature>
<dbReference type="Proteomes" id="UP000248745">
    <property type="component" value="Unassembled WGS sequence"/>
</dbReference>
<gene>
    <name evidence="8" type="primary">panC</name>
    <name evidence="9" type="ORF">DN068_15385</name>
</gene>
<dbReference type="NCBIfam" id="TIGR00125">
    <property type="entry name" value="cyt_tran_rel"/>
    <property type="match status" value="1"/>
</dbReference>
<dbReference type="GO" id="GO:0005737">
    <property type="term" value="C:cytoplasm"/>
    <property type="evidence" value="ECO:0007669"/>
    <property type="project" value="UniProtKB-SubCell"/>
</dbReference>
<dbReference type="OrthoDB" id="9773087at2"/>
<feature type="binding site" evidence="8">
    <location>
        <begin position="28"/>
        <end position="35"/>
    </location>
    <ligand>
        <name>ATP</name>
        <dbReference type="ChEBI" id="CHEBI:30616"/>
    </ligand>
</feature>
<evidence type="ECO:0000256" key="8">
    <source>
        <dbReference type="HAMAP-Rule" id="MF_00158"/>
    </source>
</evidence>
<comment type="subunit">
    <text evidence="8">Homodimer.</text>
</comment>
<comment type="similarity">
    <text evidence="2 8">Belongs to the pantothenate synthetase family.</text>
</comment>
<dbReference type="Gene3D" id="3.30.1300.10">
    <property type="entry name" value="Pantoate-beta-alanine ligase, C-terminal domain"/>
    <property type="match status" value="1"/>
</dbReference>
<dbReference type="GO" id="GO:0005524">
    <property type="term" value="F:ATP binding"/>
    <property type="evidence" value="ECO:0007669"/>
    <property type="project" value="UniProtKB-KW"/>
</dbReference>
<comment type="caution">
    <text evidence="9">The sequence shown here is derived from an EMBL/GenBank/DDBJ whole genome shotgun (WGS) entry which is preliminary data.</text>
</comment>
<dbReference type="InterPro" id="IPR003721">
    <property type="entry name" value="Pantoate_ligase"/>
</dbReference>
<feature type="active site" description="Proton donor" evidence="8">
    <location>
        <position position="35"/>
    </location>
</feature>
<dbReference type="Gene3D" id="3.40.50.620">
    <property type="entry name" value="HUPs"/>
    <property type="match status" value="1"/>
</dbReference>
<dbReference type="GO" id="GO:0015940">
    <property type="term" value="P:pantothenate biosynthetic process"/>
    <property type="evidence" value="ECO:0007669"/>
    <property type="project" value="UniProtKB-UniRule"/>
</dbReference>
<comment type="miscellaneous">
    <text evidence="8">The reaction proceeds by a bi uni uni bi ping pong mechanism.</text>
</comment>
<sequence>MTIFKKIKDLQEFLQLQNGKIVGFVPTMGALHNGHRSLIEKAKANAEIVVCSIFVNPTQFNDKADFEKYPVTTDADIALLMDSGCDVLFLPEVAEMYPDGLEKGSIYDFGYLETVLEGAMRPGHFKGVGQIVSRLLNIVQPNKLFMGQKDYQQCMIVRDLLRQMGKADTIELVICPTRREADGLAMSSRNRRLSEPQRVLSGILYQCLVSIQSKKSTDSFALVQKECTDLLKAKGIEPEYVALADAGDLKILDNYDGNDSMVALIAAKVGNVRLIDNLILE</sequence>
<evidence type="ECO:0000256" key="6">
    <source>
        <dbReference type="ARBA" id="ARBA00022840"/>
    </source>
</evidence>
<feature type="binding site" evidence="8">
    <location>
        <position position="59"/>
    </location>
    <ligand>
        <name>beta-alanine</name>
        <dbReference type="ChEBI" id="CHEBI:57966"/>
    </ligand>
</feature>
<dbReference type="EC" id="6.3.2.1" evidence="8"/>
<evidence type="ECO:0000313" key="10">
    <source>
        <dbReference type="Proteomes" id="UP000248745"/>
    </source>
</evidence>
<evidence type="ECO:0000256" key="3">
    <source>
        <dbReference type="ARBA" id="ARBA00022598"/>
    </source>
</evidence>
<reference evidence="9 10" key="1">
    <citation type="submission" date="2018-06" db="EMBL/GenBank/DDBJ databases">
        <title>Mucibacter soli gen. nov., sp. nov., a new member of the family Chitinophagaceae producing mucin.</title>
        <authorList>
            <person name="Kim M.-K."/>
            <person name="Park S."/>
            <person name="Kim T.-S."/>
            <person name="Joung Y."/>
            <person name="Han J.-H."/>
            <person name="Kim S.B."/>
        </authorList>
    </citation>
    <scope>NUCLEOTIDE SEQUENCE [LARGE SCALE GENOMIC DNA]</scope>
    <source>
        <strain evidence="9 10">R1-15</strain>
    </source>
</reference>
<feature type="binding site" evidence="8">
    <location>
        <position position="59"/>
    </location>
    <ligand>
        <name>(R)-pantoate</name>
        <dbReference type="ChEBI" id="CHEBI:15980"/>
    </ligand>
</feature>
<dbReference type="EMBL" id="QKTW01000020">
    <property type="protein sequence ID" value="PZF72016.1"/>
    <property type="molecule type" value="Genomic_DNA"/>
</dbReference>
<dbReference type="AlphaFoldDB" id="A0A2W2BEK5"/>
<evidence type="ECO:0000256" key="4">
    <source>
        <dbReference type="ARBA" id="ARBA00022655"/>
    </source>
</evidence>
<dbReference type="PANTHER" id="PTHR21299:SF1">
    <property type="entry name" value="PANTOATE--BETA-ALANINE LIGASE"/>
    <property type="match status" value="1"/>
</dbReference>
<keyword evidence="5 8" id="KW-0547">Nucleotide-binding</keyword>
<accession>A0A2W2BEK5</accession>
<dbReference type="InterPro" id="IPR014729">
    <property type="entry name" value="Rossmann-like_a/b/a_fold"/>
</dbReference>
<dbReference type="CDD" id="cd00560">
    <property type="entry name" value="PanC"/>
    <property type="match status" value="1"/>
</dbReference>
<name>A0A2W2BEK5_9BACT</name>
<evidence type="ECO:0000256" key="5">
    <source>
        <dbReference type="ARBA" id="ARBA00022741"/>
    </source>
</evidence>
<comment type="caution">
    <text evidence="8">Lacks conserved residue(s) required for the propagation of feature annotation.</text>
</comment>
<keyword evidence="4 8" id="KW-0566">Pantothenate biosynthesis</keyword>
<dbReference type="HAMAP" id="MF_00158">
    <property type="entry name" value="PanC"/>
    <property type="match status" value="1"/>
</dbReference>
<keyword evidence="6 8" id="KW-0067">ATP-binding</keyword>
<evidence type="ECO:0000256" key="7">
    <source>
        <dbReference type="ARBA" id="ARBA00048258"/>
    </source>
</evidence>
<dbReference type="GO" id="GO:0004592">
    <property type="term" value="F:pantoate-beta-alanine ligase activity"/>
    <property type="evidence" value="ECO:0007669"/>
    <property type="project" value="UniProtKB-UniRule"/>
</dbReference>
<dbReference type="UniPathway" id="UPA00028">
    <property type="reaction ID" value="UER00005"/>
</dbReference>
<dbReference type="InterPro" id="IPR004821">
    <property type="entry name" value="Cyt_trans-like"/>
</dbReference>
<feature type="binding site" evidence="8">
    <location>
        <position position="153"/>
    </location>
    <ligand>
        <name>(R)-pantoate</name>
        <dbReference type="ChEBI" id="CHEBI:15980"/>
    </ligand>
</feature>
<comment type="function">
    <text evidence="8">Catalyzes the condensation of pantoate with beta-alanine in an ATP-dependent reaction via a pantoyl-adenylate intermediate.</text>
</comment>
<evidence type="ECO:0000313" key="9">
    <source>
        <dbReference type="EMBL" id="PZF72016.1"/>
    </source>
</evidence>
<evidence type="ECO:0000256" key="2">
    <source>
        <dbReference type="ARBA" id="ARBA00009256"/>
    </source>
</evidence>
<feature type="binding site" evidence="8">
    <location>
        <begin position="186"/>
        <end position="189"/>
    </location>
    <ligand>
        <name>ATP</name>
        <dbReference type="ChEBI" id="CHEBI:30616"/>
    </ligand>
</feature>
<dbReference type="PANTHER" id="PTHR21299">
    <property type="entry name" value="CYTIDYLATE KINASE/PANTOATE-BETA-ALANINE LIGASE"/>
    <property type="match status" value="1"/>
</dbReference>
<proteinExistence type="inferred from homology"/>
<dbReference type="SUPFAM" id="SSF52374">
    <property type="entry name" value="Nucleotidylyl transferase"/>
    <property type="match status" value="1"/>
</dbReference>